<protein>
    <submittedName>
        <fullName evidence="2">Uncharacterized protein</fullName>
    </submittedName>
</protein>
<evidence type="ECO:0000256" key="1">
    <source>
        <dbReference type="SAM" id="Phobius"/>
    </source>
</evidence>
<feature type="transmembrane region" description="Helical" evidence="1">
    <location>
        <begin position="78"/>
        <end position="99"/>
    </location>
</feature>
<gene>
    <name evidence="2" type="ORF">CMUS01_04932</name>
</gene>
<dbReference type="EMBL" id="WIGM01000140">
    <property type="protein sequence ID" value="KAF6837662.1"/>
    <property type="molecule type" value="Genomic_DNA"/>
</dbReference>
<feature type="non-terminal residue" evidence="2">
    <location>
        <position position="1"/>
    </location>
</feature>
<keyword evidence="1" id="KW-0472">Membrane</keyword>
<accession>A0A8H6NL50</accession>
<name>A0A8H6NL50_9PEZI</name>
<evidence type="ECO:0000313" key="2">
    <source>
        <dbReference type="EMBL" id="KAF6837662.1"/>
    </source>
</evidence>
<dbReference type="Proteomes" id="UP000639643">
    <property type="component" value="Unassembled WGS sequence"/>
</dbReference>
<reference evidence="2" key="1">
    <citation type="journal article" date="2020" name="Phytopathology">
        <title>Genome Sequence Resources of Colletotrichum truncatum, C. plurivorum, C. musicola, and C. sojae: Four Species Pathogenic to Soybean (Glycine max).</title>
        <authorList>
            <person name="Rogerio F."/>
            <person name="Boufleur T.R."/>
            <person name="Ciampi-Guillardi M."/>
            <person name="Sukno S.A."/>
            <person name="Thon M.R."/>
            <person name="Massola Junior N.S."/>
            <person name="Baroncelli R."/>
        </authorList>
    </citation>
    <scope>NUCLEOTIDE SEQUENCE</scope>
    <source>
        <strain evidence="2">LFN0074</strain>
    </source>
</reference>
<keyword evidence="1" id="KW-1133">Transmembrane helix</keyword>
<proteinExistence type="predicted"/>
<feature type="transmembrane region" description="Helical" evidence="1">
    <location>
        <begin position="105"/>
        <end position="124"/>
    </location>
</feature>
<dbReference type="OrthoDB" id="5011175at2759"/>
<organism evidence="2 3">
    <name type="scientific">Colletotrichum musicola</name>
    <dbReference type="NCBI Taxonomy" id="2175873"/>
    <lineage>
        <taxon>Eukaryota</taxon>
        <taxon>Fungi</taxon>
        <taxon>Dikarya</taxon>
        <taxon>Ascomycota</taxon>
        <taxon>Pezizomycotina</taxon>
        <taxon>Sordariomycetes</taxon>
        <taxon>Hypocreomycetidae</taxon>
        <taxon>Glomerellales</taxon>
        <taxon>Glomerellaceae</taxon>
        <taxon>Colletotrichum</taxon>
        <taxon>Colletotrichum orchidearum species complex</taxon>
    </lineage>
</organism>
<dbReference type="AlphaFoldDB" id="A0A8H6NL50"/>
<comment type="caution">
    <text evidence="2">The sequence shown here is derived from an EMBL/GenBank/DDBJ whole genome shotgun (WGS) entry which is preliminary data.</text>
</comment>
<sequence>YPSVAGCVTLASELGGPEYGRVCAAGCGDSGADTSGRPATVLFSVGYIPVFVAYLATGDRHLGTKGWFRLPRHVSLGLADFNVASLILQCVMLCLPPSFPITAENMKWASAVAGSFILFLSFGFRTYGRSHHDAGEDLVIHGERPLEELGESGALDVVDIVVKK</sequence>
<keyword evidence="3" id="KW-1185">Reference proteome</keyword>
<feature type="transmembrane region" description="Helical" evidence="1">
    <location>
        <begin position="39"/>
        <end position="57"/>
    </location>
</feature>
<evidence type="ECO:0000313" key="3">
    <source>
        <dbReference type="Proteomes" id="UP000639643"/>
    </source>
</evidence>
<keyword evidence="1" id="KW-0812">Transmembrane</keyword>